<dbReference type="Pfam" id="PF07247">
    <property type="entry name" value="AATase"/>
    <property type="match status" value="1"/>
</dbReference>
<sequence length="522" mass="58414">MANKVNDGTKTTVLRKLGINETYQLAMYIIDQYRGTVLSCRYAIPQHLSPAESRTQLEEAVKVAVVDTVMRHPMLQVGMVDATSKTPSWIQLQSLDLTQHINWFHIGEHDDFEQTVQETFRTQLDDRFPDLSIKQPSWKFTIIRQENAPTMEVLLTWNHPQFDAVGAKVFQEDFLEMLNNAENGAYERTGLDGDILRLPQAPPLLPTPIESLRSLPVDLKVLVKAAWEENRPQFLNRDVSYATWCPIRTTPYKTQYRAFDIDESSLSRILALCRQNKTTITGLLNGLALVAFSSHLDGTTAPAFQSSTIIDHRRNLPPAPPGAPWVSSDRAVSNYVTQCLHKYDTEAVARIRSKLPADAREGRDLSAGAQRELWAVSAANRLEIVRKLESGLRNDLVGLFKYVTDWQKTMGDMAKKTRQFAWLVTNIGVLDGGSNSNNNNNNNTTTKTGSGSDDGQGWSMERAQFGLSAEIPFAVIEFSPVSVAGRGMVVGANWAECAVDGEFAERILADMERWLVQLGRQS</sequence>
<dbReference type="SUPFAM" id="SSF52777">
    <property type="entry name" value="CoA-dependent acyltransferases"/>
    <property type="match status" value="1"/>
</dbReference>
<evidence type="ECO:0000313" key="2">
    <source>
        <dbReference type="EMBL" id="KAK7734751.1"/>
    </source>
</evidence>
<proteinExistence type="predicted"/>
<dbReference type="GO" id="GO:0008080">
    <property type="term" value="F:N-acetyltransferase activity"/>
    <property type="evidence" value="ECO:0007669"/>
    <property type="project" value="TreeGrafter"/>
</dbReference>
<dbReference type="InterPro" id="IPR052058">
    <property type="entry name" value="Alcohol_O-acetyltransferase"/>
</dbReference>
<evidence type="ECO:0000256" key="1">
    <source>
        <dbReference type="SAM" id="MobiDB-lite"/>
    </source>
</evidence>
<comment type="caution">
    <text evidence="2">The sequence shown here is derived from an EMBL/GenBank/DDBJ whole genome shotgun (WGS) entry which is preliminary data.</text>
</comment>
<keyword evidence="3" id="KW-1185">Reference proteome</keyword>
<accession>A0AAN9U2R2</accession>
<dbReference type="Proteomes" id="UP001320245">
    <property type="component" value="Unassembled WGS sequence"/>
</dbReference>
<gene>
    <name evidence="2" type="primary">ATF1_2</name>
    <name evidence="2" type="ORF">SLS53_007857</name>
</gene>
<name>A0AAN9U2R2_9PEZI</name>
<dbReference type="EMBL" id="JAJSPL020000042">
    <property type="protein sequence ID" value="KAK7734751.1"/>
    <property type="molecule type" value="Genomic_DNA"/>
</dbReference>
<dbReference type="InterPro" id="IPR010828">
    <property type="entry name" value="Atf2/Sli1-like"/>
</dbReference>
<feature type="compositionally biased region" description="Low complexity" evidence="1">
    <location>
        <begin position="433"/>
        <end position="451"/>
    </location>
</feature>
<dbReference type="AlphaFoldDB" id="A0AAN9U2R2"/>
<dbReference type="PANTHER" id="PTHR28037:SF1">
    <property type="entry name" value="ALCOHOL O-ACETYLTRANSFERASE 1-RELATED"/>
    <property type="match status" value="1"/>
</dbReference>
<dbReference type="InterPro" id="IPR023213">
    <property type="entry name" value="CAT-like_dom_sf"/>
</dbReference>
<dbReference type="PANTHER" id="PTHR28037">
    <property type="entry name" value="ALCOHOL O-ACETYLTRANSFERASE 1-RELATED"/>
    <property type="match status" value="1"/>
</dbReference>
<dbReference type="Gene3D" id="3.30.559.10">
    <property type="entry name" value="Chloramphenicol acetyltransferase-like domain"/>
    <property type="match status" value="1"/>
</dbReference>
<evidence type="ECO:0000313" key="3">
    <source>
        <dbReference type="Proteomes" id="UP001320245"/>
    </source>
</evidence>
<organism evidence="2 3">
    <name type="scientific">Cytospora paraplurivora</name>
    <dbReference type="NCBI Taxonomy" id="2898453"/>
    <lineage>
        <taxon>Eukaryota</taxon>
        <taxon>Fungi</taxon>
        <taxon>Dikarya</taxon>
        <taxon>Ascomycota</taxon>
        <taxon>Pezizomycotina</taxon>
        <taxon>Sordariomycetes</taxon>
        <taxon>Sordariomycetidae</taxon>
        <taxon>Diaporthales</taxon>
        <taxon>Cytosporaceae</taxon>
        <taxon>Cytospora</taxon>
    </lineage>
</organism>
<protein>
    <submittedName>
        <fullName evidence="2">Alcohol acetyltransferase</fullName>
    </submittedName>
</protein>
<feature type="region of interest" description="Disordered" evidence="1">
    <location>
        <begin position="433"/>
        <end position="457"/>
    </location>
</feature>
<reference evidence="2 3" key="1">
    <citation type="journal article" date="2023" name="PLoS ONE">
        <title>Cytospora paraplurivora sp. nov. isolated from orchards with fruit tree decline syndrome in Ontario, Canada.</title>
        <authorList>
            <person name="Ilyukhin E."/>
            <person name="Nguyen H.D.T."/>
            <person name="Castle A.J."/>
            <person name="Ellouze W."/>
        </authorList>
    </citation>
    <scope>NUCLEOTIDE SEQUENCE [LARGE SCALE GENOMIC DNA]</scope>
    <source>
        <strain evidence="2 3">FDS-564</strain>
    </source>
</reference>